<evidence type="ECO:0000256" key="5">
    <source>
        <dbReference type="ARBA" id="ARBA00022782"/>
    </source>
</evidence>
<dbReference type="Gene3D" id="2.30.42.10">
    <property type="match status" value="1"/>
</dbReference>
<evidence type="ECO:0000313" key="18">
    <source>
        <dbReference type="EMBL" id="CAF3763957.1"/>
    </source>
</evidence>
<dbReference type="PROSITE" id="PS50105">
    <property type="entry name" value="SAM_DOMAIN"/>
    <property type="match status" value="1"/>
</dbReference>
<keyword evidence="14" id="KW-0732">Signal</keyword>
<evidence type="ECO:0000313" key="19">
    <source>
        <dbReference type="Proteomes" id="UP000663829"/>
    </source>
</evidence>
<dbReference type="InterPro" id="IPR013761">
    <property type="entry name" value="SAM/pointed_sf"/>
</dbReference>
<dbReference type="PANTHER" id="PTHR16154">
    <property type="entry name" value="NEURABIN"/>
    <property type="match status" value="1"/>
</dbReference>
<feature type="region of interest" description="Disordered" evidence="13">
    <location>
        <begin position="223"/>
        <end position="255"/>
    </location>
</feature>
<evidence type="ECO:0000256" key="11">
    <source>
        <dbReference type="ARBA" id="ARBA00034103"/>
    </source>
</evidence>
<dbReference type="CDD" id="cd09512">
    <property type="entry name" value="SAM_Neurabin-like"/>
    <property type="match status" value="1"/>
</dbReference>
<keyword evidence="9" id="KW-0009">Actin-binding</keyword>
<dbReference type="GO" id="GO:0014069">
    <property type="term" value="C:postsynaptic density"/>
    <property type="evidence" value="ECO:0007669"/>
    <property type="project" value="TreeGrafter"/>
</dbReference>
<dbReference type="PANTHER" id="PTHR16154:SF6">
    <property type="entry name" value="SPINOPHILIN, ISOFORM J"/>
    <property type="match status" value="1"/>
</dbReference>
<keyword evidence="10" id="KW-0206">Cytoskeleton</keyword>
<dbReference type="GO" id="GO:0031175">
    <property type="term" value="P:neuron projection development"/>
    <property type="evidence" value="ECO:0007669"/>
    <property type="project" value="TreeGrafter"/>
</dbReference>
<evidence type="ECO:0008006" key="20">
    <source>
        <dbReference type="Google" id="ProtNLM"/>
    </source>
</evidence>
<evidence type="ECO:0000256" key="6">
    <source>
        <dbReference type="ARBA" id="ARBA00022902"/>
    </source>
</evidence>
<feature type="signal peptide" evidence="14">
    <location>
        <begin position="1"/>
        <end position="22"/>
    </location>
</feature>
<feature type="compositionally biased region" description="Low complexity" evidence="13">
    <location>
        <begin position="223"/>
        <end position="239"/>
    </location>
</feature>
<feature type="region of interest" description="Disordered" evidence="13">
    <location>
        <begin position="321"/>
        <end position="341"/>
    </location>
</feature>
<keyword evidence="4" id="KW-0597">Phosphoprotein</keyword>
<feature type="domain" description="PDZ" evidence="16">
    <location>
        <begin position="678"/>
        <end position="766"/>
    </location>
</feature>
<dbReference type="PROSITE" id="PS50106">
    <property type="entry name" value="PDZ"/>
    <property type="match status" value="1"/>
</dbReference>
<evidence type="ECO:0000256" key="13">
    <source>
        <dbReference type="SAM" id="MobiDB-lite"/>
    </source>
</evidence>
<sequence>MNRGALLTLNFLFYDISLNTMASDVLIQPASSVFAATESASNLVTNKNDDNQIESINHFHQQQQQHQNNNRPSNKYIGHVSRLRNAFTQYASTTTGEHRSRAYYPVENISRTGRSLLDTPVSPISTAPTSPTSVLDEVFPSHRAESPPLLTSALINQFERSRSLSNSRLIDSTTTDNIQSSISVRSGSSTVIANEAITQPISTTTEDHTIRFRLAKEFFQQQEETTKASTTKSSTRQQQVSPVFYNSNDNPIDESFRNQHYIRNDFNHSPDITQINNHDQHLTSNEHVTNDKHITDKELRQQNHLLVLNAKHDDKLIVKDSDENKRPHNHQESDIASSQTVTRTRDIPVEFVDHHHHWKPSLVVTDLDNYLKNRPSIQNSPFDSSFTIIPVNVASSSPLPNATILNTDTQVDYSIMSHQQKLNSNNNSLSFESNHYDFPKSDSSLKRMSGSDFPATFPADAVELKHQREMEKQEELTLVDDKHDSLVHNSIEPPKLLPSNIFKRMDHLNTVFIKPTTIDKDFHFNKKNESSVIDEEKNPQIPQLLQVEENNIQENDEDMRLNVYNKVIYEREKNEDDDNRWIDNPMLNNVYSLHDDLSASPLVYYEIPGLPEMPDDEHLYPTIVSKTAKRVKFSVAPIRVYPTYSVNEYDRRNDEIDPFSASAEYELEKRIEKMDVFTVYIEKGPDGLGISVLGMGVGADSGLEKLGIFVKSLNPNGVIARDGRIKVGDQIIEVDNHSLVGVTHIFATGILKATVGSVRFLIGREKDPENSEVLRLIHQSLQMDRQRSELQRVLHQHEHYGPPPMDYGDDGFPNIELNDDIVQDNEDFLKDVVSSKQQSSMEKQTETTADHSNVEAIQEQEENYEITSSCHQSPYPQTTLVATSSQTFEQSSANSEQLVNLKKCIETLQSTLDDMGKEKNYYQQLYHETVQELEHVEEKYMKAKKLIKEYQDREIELNNEQSQYVETIEQQRKHIAELTKKVEDIENLMLAATPTNINGFSPSKEIRQNSLTRKLPPVPDEKPEIPERIPLLGRSRTSSGQIPERPSSRTTVSPAENQSVNASPKISSSLEKITKNDENPWNMRSNSYDIQNLKTSTKFDFEVGRSPLLNNSIQMTKSQIAKNRPKNPPTKRASHSLDIEKSINGNDEHEIQNGLKQNNNNLKYNVLSTLVAKPSPTISNASKQHLVELTTTGEVSKNDANNSTSKHIIGKQSLNFDQPVKDWTSDQCIQWLSSVGMNTFIPLFLNRNIDGEKLLTLDGTKLKAIGIKSSKDRDHLKQKLKELKHNDYFKQQTVTSYPVLQQPQNRMRSSSLTKLKERRLFGSSGGK</sequence>
<dbReference type="GO" id="GO:0015629">
    <property type="term" value="C:actin cytoskeleton"/>
    <property type="evidence" value="ECO:0007669"/>
    <property type="project" value="TreeGrafter"/>
</dbReference>
<accession>A0A814G5H5</accession>
<proteinExistence type="predicted"/>
<evidence type="ECO:0000256" key="7">
    <source>
        <dbReference type="ARBA" id="ARBA00023018"/>
    </source>
</evidence>
<dbReference type="SUPFAM" id="SSF47769">
    <property type="entry name" value="SAM/Pointed domain"/>
    <property type="match status" value="1"/>
</dbReference>
<evidence type="ECO:0000256" key="10">
    <source>
        <dbReference type="ARBA" id="ARBA00023212"/>
    </source>
</evidence>
<gene>
    <name evidence="17" type="ORF">GPM918_LOCUS13301</name>
    <name evidence="18" type="ORF">SRO942_LOCUS13304</name>
</gene>
<keyword evidence="3" id="KW-0963">Cytoplasm</keyword>
<dbReference type="Pfam" id="PF07647">
    <property type="entry name" value="SAM_2"/>
    <property type="match status" value="1"/>
</dbReference>
<dbReference type="OrthoDB" id="62701at2759"/>
<organism evidence="17 19">
    <name type="scientific">Didymodactylos carnosus</name>
    <dbReference type="NCBI Taxonomy" id="1234261"/>
    <lineage>
        <taxon>Eukaryota</taxon>
        <taxon>Metazoa</taxon>
        <taxon>Spiralia</taxon>
        <taxon>Gnathifera</taxon>
        <taxon>Rotifera</taxon>
        <taxon>Eurotatoria</taxon>
        <taxon>Bdelloidea</taxon>
        <taxon>Philodinida</taxon>
        <taxon>Philodinidae</taxon>
        <taxon>Didymodactylos</taxon>
    </lineage>
</organism>
<evidence type="ECO:0000256" key="9">
    <source>
        <dbReference type="ARBA" id="ARBA00023203"/>
    </source>
</evidence>
<protein>
    <recommendedName>
        <fullName evidence="20">Neurabin-1</fullName>
    </recommendedName>
</protein>
<evidence type="ECO:0000256" key="3">
    <source>
        <dbReference type="ARBA" id="ARBA00022490"/>
    </source>
</evidence>
<evidence type="ECO:0000259" key="15">
    <source>
        <dbReference type="PROSITE" id="PS50105"/>
    </source>
</evidence>
<evidence type="ECO:0000259" key="16">
    <source>
        <dbReference type="PROSITE" id="PS50106"/>
    </source>
</evidence>
<evidence type="ECO:0000256" key="1">
    <source>
        <dbReference type="ARBA" id="ARBA00004245"/>
    </source>
</evidence>
<dbReference type="GO" id="GO:0051015">
    <property type="term" value="F:actin filament binding"/>
    <property type="evidence" value="ECO:0007669"/>
    <property type="project" value="TreeGrafter"/>
</dbReference>
<evidence type="ECO:0000313" key="17">
    <source>
        <dbReference type="EMBL" id="CAF0991975.1"/>
    </source>
</evidence>
<keyword evidence="7" id="KW-0770">Synapse</keyword>
<keyword evidence="5" id="KW-0221">Differentiation</keyword>
<dbReference type="SMART" id="SM00228">
    <property type="entry name" value="PDZ"/>
    <property type="match status" value="1"/>
</dbReference>
<evidence type="ECO:0000256" key="14">
    <source>
        <dbReference type="SAM" id="SignalP"/>
    </source>
</evidence>
<feature type="compositionally biased region" description="Basic and acidic residues" evidence="13">
    <location>
        <begin position="843"/>
        <end position="852"/>
    </location>
</feature>
<feature type="compositionally biased region" description="Polar residues" evidence="13">
    <location>
        <begin position="1048"/>
        <end position="1071"/>
    </location>
</feature>
<dbReference type="EMBL" id="CAJNOQ010003034">
    <property type="protein sequence ID" value="CAF0991975.1"/>
    <property type="molecule type" value="Genomic_DNA"/>
</dbReference>
<dbReference type="InterPro" id="IPR001478">
    <property type="entry name" value="PDZ"/>
</dbReference>
<dbReference type="SUPFAM" id="SSF50156">
    <property type="entry name" value="PDZ domain-like"/>
    <property type="match status" value="1"/>
</dbReference>
<dbReference type="InterPro" id="IPR001660">
    <property type="entry name" value="SAM"/>
</dbReference>
<evidence type="ECO:0000256" key="2">
    <source>
        <dbReference type="ARBA" id="ARBA00022473"/>
    </source>
</evidence>
<keyword evidence="8 12" id="KW-0175">Coiled coil</keyword>
<dbReference type="Gene3D" id="1.10.150.50">
    <property type="entry name" value="Transcription Factor, Ets-1"/>
    <property type="match status" value="1"/>
</dbReference>
<dbReference type="InterPro" id="IPR043446">
    <property type="entry name" value="Neurabin-like"/>
</dbReference>
<dbReference type="GO" id="GO:0019722">
    <property type="term" value="P:calcium-mediated signaling"/>
    <property type="evidence" value="ECO:0007669"/>
    <property type="project" value="TreeGrafter"/>
</dbReference>
<feature type="region of interest" description="Disordered" evidence="13">
    <location>
        <begin position="996"/>
        <end position="1083"/>
    </location>
</feature>
<dbReference type="GO" id="GO:0007015">
    <property type="term" value="P:actin filament organization"/>
    <property type="evidence" value="ECO:0007669"/>
    <property type="project" value="TreeGrafter"/>
</dbReference>
<feature type="region of interest" description="Disordered" evidence="13">
    <location>
        <begin position="832"/>
        <end position="852"/>
    </location>
</feature>
<feature type="coiled-coil region" evidence="12">
    <location>
        <begin position="926"/>
        <end position="988"/>
    </location>
</feature>
<dbReference type="GO" id="GO:0030425">
    <property type="term" value="C:dendrite"/>
    <property type="evidence" value="ECO:0007669"/>
    <property type="project" value="TreeGrafter"/>
</dbReference>
<keyword evidence="6" id="KW-0524">Neurogenesis</keyword>
<name>A0A814G5H5_9BILA</name>
<dbReference type="EMBL" id="CAJOBC010003035">
    <property type="protein sequence ID" value="CAF3763957.1"/>
    <property type="molecule type" value="Genomic_DNA"/>
</dbReference>
<feature type="compositionally biased region" description="Basic and acidic residues" evidence="13">
    <location>
        <begin position="321"/>
        <end position="333"/>
    </location>
</feature>
<dbReference type="GO" id="GO:0005737">
    <property type="term" value="C:cytoplasm"/>
    <property type="evidence" value="ECO:0007669"/>
    <property type="project" value="TreeGrafter"/>
</dbReference>
<evidence type="ECO:0000256" key="12">
    <source>
        <dbReference type="SAM" id="Coils"/>
    </source>
</evidence>
<dbReference type="InterPro" id="IPR040645">
    <property type="entry name" value="Neurabin-1/2_PDZ"/>
</dbReference>
<keyword evidence="2" id="KW-0217">Developmental protein</keyword>
<reference evidence="17" key="1">
    <citation type="submission" date="2021-02" db="EMBL/GenBank/DDBJ databases">
        <authorList>
            <person name="Nowell W R."/>
        </authorList>
    </citation>
    <scope>NUCLEOTIDE SEQUENCE</scope>
</reference>
<dbReference type="SMART" id="SM00454">
    <property type="entry name" value="SAM"/>
    <property type="match status" value="1"/>
</dbReference>
<feature type="compositionally biased region" description="Polar residues" evidence="13">
    <location>
        <begin position="240"/>
        <end position="250"/>
    </location>
</feature>
<dbReference type="Proteomes" id="UP000681722">
    <property type="component" value="Unassembled WGS sequence"/>
</dbReference>
<keyword evidence="19" id="KW-1185">Reference proteome</keyword>
<feature type="chain" id="PRO_5036224483" description="Neurabin-1" evidence="14">
    <location>
        <begin position="23"/>
        <end position="1327"/>
    </location>
</feature>
<evidence type="ECO:0000256" key="8">
    <source>
        <dbReference type="ARBA" id="ARBA00023054"/>
    </source>
</evidence>
<dbReference type="FunFam" id="2.30.42.10:FF:000010">
    <property type="entry name" value="Neurabin-1 isoform 1"/>
    <property type="match status" value="1"/>
</dbReference>
<dbReference type="Proteomes" id="UP000663829">
    <property type="component" value="Unassembled WGS sequence"/>
</dbReference>
<dbReference type="Pfam" id="PF00595">
    <property type="entry name" value="PDZ"/>
    <property type="match status" value="1"/>
</dbReference>
<evidence type="ECO:0000256" key="4">
    <source>
        <dbReference type="ARBA" id="ARBA00022553"/>
    </source>
</evidence>
<feature type="domain" description="SAM" evidence="15">
    <location>
        <begin position="1223"/>
        <end position="1286"/>
    </location>
</feature>
<comment type="subcellular location">
    <subcellularLocation>
        <location evidence="1">Cytoplasm</location>
        <location evidence="1">Cytoskeleton</location>
    </subcellularLocation>
    <subcellularLocation>
        <location evidence="11">Synapse</location>
    </subcellularLocation>
</comment>
<dbReference type="Pfam" id="PF17817">
    <property type="entry name" value="PDZ_5"/>
    <property type="match status" value="1"/>
</dbReference>
<dbReference type="InterPro" id="IPR036034">
    <property type="entry name" value="PDZ_sf"/>
</dbReference>
<comment type="caution">
    <text evidence="17">The sequence shown here is derived from an EMBL/GenBank/DDBJ whole genome shotgun (WGS) entry which is preliminary data.</text>
</comment>